<evidence type="ECO:0000259" key="9">
    <source>
        <dbReference type="Pfam" id="PF24856"/>
    </source>
</evidence>
<feature type="binding site" evidence="6">
    <location>
        <position position="351"/>
    </location>
    <ligand>
        <name>Mn(2+)</name>
        <dbReference type="ChEBI" id="CHEBI:29035"/>
    </ligand>
</feature>
<keyword evidence="4 6" id="KW-0413">Isomerase</keyword>
<feature type="binding site" evidence="6">
    <location>
        <position position="449"/>
    </location>
    <ligand>
        <name>Mn(2+)</name>
        <dbReference type="ChEBI" id="CHEBI:29035"/>
    </ligand>
</feature>
<dbReference type="SUPFAM" id="SSF53743">
    <property type="entry name" value="FucI/AraA N-terminal and middle domains"/>
    <property type="match status" value="1"/>
</dbReference>
<name>A0A1I5LCU4_9HYPH</name>
<proteinExistence type="inferred from homology"/>
<evidence type="ECO:0000256" key="6">
    <source>
        <dbReference type="HAMAP-Rule" id="MF_00519"/>
    </source>
</evidence>
<evidence type="ECO:0000256" key="1">
    <source>
        <dbReference type="ARBA" id="ARBA00022723"/>
    </source>
</evidence>
<reference evidence="10 11" key="1">
    <citation type="submission" date="2016-10" db="EMBL/GenBank/DDBJ databases">
        <authorList>
            <person name="de Groot N.N."/>
        </authorList>
    </citation>
    <scope>NUCLEOTIDE SEQUENCE [LARGE SCALE GENOMIC DNA]</scope>
    <source>
        <strain evidence="10 11">CGMCC 1.9157</strain>
    </source>
</reference>
<keyword evidence="2 6" id="KW-0054">Arabinose catabolism</keyword>
<gene>
    <name evidence="6" type="primary">araA</name>
    <name evidence="10" type="ORF">SAMN04488056_11688</name>
</gene>
<dbReference type="GO" id="GO:0030145">
    <property type="term" value="F:manganese ion binding"/>
    <property type="evidence" value="ECO:0007669"/>
    <property type="project" value="UniProtKB-UniRule"/>
</dbReference>
<evidence type="ECO:0000313" key="10">
    <source>
        <dbReference type="EMBL" id="SFO95184.1"/>
    </source>
</evidence>
<accession>A0A1I5LCU4</accession>
<dbReference type="PANTHER" id="PTHR38464">
    <property type="entry name" value="L-ARABINOSE ISOMERASE"/>
    <property type="match status" value="1"/>
</dbReference>
<dbReference type="PIRSF" id="PIRSF001478">
    <property type="entry name" value="L-ara_isomerase"/>
    <property type="match status" value="1"/>
</dbReference>
<dbReference type="RefSeq" id="WP_090075285.1">
    <property type="nucleotide sequence ID" value="NZ_FOVR01000016.1"/>
</dbReference>
<feature type="domain" description="L-arabinose isomerase C-terminal" evidence="8">
    <location>
        <begin position="329"/>
        <end position="471"/>
    </location>
</feature>
<dbReference type="OrthoDB" id="9765600at2"/>
<evidence type="ECO:0000256" key="2">
    <source>
        <dbReference type="ARBA" id="ARBA00022935"/>
    </source>
</evidence>
<dbReference type="AlphaFoldDB" id="A0A1I5LCU4"/>
<dbReference type="HAMAP" id="MF_00519">
    <property type="entry name" value="Arabinose_Isome"/>
    <property type="match status" value="1"/>
</dbReference>
<dbReference type="EMBL" id="FOVR01000016">
    <property type="protein sequence ID" value="SFO95184.1"/>
    <property type="molecule type" value="Genomic_DNA"/>
</dbReference>
<comment type="catalytic activity">
    <reaction evidence="6">
        <text>beta-L-arabinopyranose = L-ribulose</text>
        <dbReference type="Rhea" id="RHEA:14821"/>
        <dbReference type="ChEBI" id="CHEBI:16880"/>
        <dbReference type="ChEBI" id="CHEBI:40886"/>
        <dbReference type="EC" id="5.3.1.4"/>
    </reaction>
</comment>
<dbReference type="InterPro" id="IPR055390">
    <property type="entry name" value="AraA_central"/>
</dbReference>
<feature type="domain" description="L-arabinose isomerase N-terminal" evidence="7">
    <location>
        <begin position="8"/>
        <end position="174"/>
    </location>
</feature>
<dbReference type="UniPathway" id="UPA00145">
    <property type="reaction ID" value="UER00565"/>
</dbReference>
<evidence type="ECO:0000256" key="5">
    <source>
        <dbReference type="ARBA" id="ARBA00023277"/>
    </source>
</evidence>
<evidence type="ECO:0000259" key="7">
    <source>
        <dbReference type="Pfam" id="PF02610"/>
    </source>
</evidence>
<dbReference type="Pfam" id="PF02610">
    <property type="entry name" value="AraA_N"/>
    <property type="match status" value="1"/>
</dbReference>
<dbReference type="GO" id="GO:0005829">
    <property type="term" value="C:cytosol"/>
    <property type="evidence" value="ECO:0007669"/>
    <property type="project" value="TreeGrafter"/>
</dbReference>
<protein>
    <recommendedName>
        <fullName evidence="6">L-arabinose isomerase</fullName>
        <ecNumber evidence="6">5.3.1.4</ecNumber>
    </recommendedName>
</protein>
<keyword evidence="5 6" id="KW-0119">Carbohydrate metabolism</keyword>
<feature type="domain" description="L-arabinose isomerase central" evidence="9">
    <location>
        <begin position="178"/>
        <end position="324"/>
    </location>
</feature>
<dbReference type="NCBIfam" id="NF002795">
    <property type="entry name" value="PRK02929.1"/>
    <property type="match status" value="1"/>
</dbReference>
<evidence type="ECO:0000259" key="8">
    <source>
        <dbReference type="Pfam" id="PF11762"/>
    </source>
</evidence>
<comment type="function">
    <text evidence="6">Catalyzes the conversion of L-arabinose to L-ribulose.</text>
</comment>
<feature type="binding site" evidence="6">
    <location>
        <position position="306"/>
    </location>
    <ligand>
        <name>Mn(2+)</name>
        <dbReference type="ChEBI" id="CHEBI:29035"/>
    </ligand>
</feature>
<keyword evidence="1 6" id="KW-0479">Metal-binding</keyword>
<dbReference type="InterPro" id="IPR055389">
    <property type="entry name" value="AraA_N"/>
</dbReference>
<dbReference type="Proteomes" id="UP000199236">
    <property type="component" value="Unassembled WGS sequence"/>
</dbReference>
<comment type="pathway">
    <text evidence="6">Carbohydrate degradation; L-arabinose degradation via L-ribulose; D-xylulose 5-phosphate from L-arabinose (bacterial route): step 1/3.</text>
</comment>
<dbReference type="SUPFAM" id="SSF50443">
    <property type="entry name" value="FucI/AraA C-terminal domain-like"/>
    <property type="match status" value="1"/>
</dbReference>
<dbReference type="Pfam" id="PF24856">
    <property type="entry name" value="AraA_central"/>
    <property type="match status" value="1"/>
</dbReference>
<dbReference type="GO" id="GO:0019569">
    <property type="term" value="P:L-arabinose catabolic process to D-xylulose 5-phosphate"/>
    <property type="evidence" value="ECO:0007669"/>
    <property type="project" value="UniProtKB-UniRule"/>
</dbReference>
<comment type="similarity">
    <text evidence="6">Belongs to the arabinose isomerase family.</text>
</comment>
<evidence type="ECO:0000256" key="3">
    <source>
        <dbReference type="ARBA" id="ARBA00023211"/>
    </source>
</evidence>
<dbReference type="InterPro" id="IPR004216">
    <property type="entry name" value="Fuc/Ara_isomerase_C"/>
</dbReference>
<dbReference type="InterPro" id="IPR024664">
    <property type="entry name" value="Ara_Isoase_C"/>
</dbReference>
<dbReference type="Pfam" id="PF11762">
    <property type="entry name" value="Arabinose_Iso_C"/>
    <property type="match status" value="1"/>
</dbReference>
<dbReference type="EC" id="5.3.1.4" evidence="6"/>
<sequence>MFGLKPLKFWFVCGSQHLYGPETLAEVADGARKVVEGLSKDGRLVLPLEFATVATTGEEIADVCRRASADPECGGIILWMHTFSPSKMWIRGLNALTKPMLHLHTQLNAALPWDSIDMDYMNLHQSAHGDREAGFLHTRMRIGRKVVVGHWSDPAVQDRIDSWMRAARAWDDWQGSGVCRFGDNMRNVAVTDGDKVSAEMAFGFKVDYWPVGDLVAKMADFSDADVEALVAEYDKTYELVPELQAGGAKRSSLLDAARQELAISYFLKEGNYKGFTHTFEDLHGLNQLPGLAPQRMMEQGFGFAGEGDWKTPALVRAMKVMGHGKSGACSFMEDYTYDVSKPGEELVLGAHMLEVCPTIAESKPRLEIHELGIGGKPDPVRMVFDSVKGGAINACLIDMGNRFRLIANEVTSVEHPDLPKLPVARAVWQCKPDFKTACEAWILAGGAHHTAYSYDVTAEMLEDFATIAGIELALIDDDTKISDFKQTLRNNEIYWHLAKGIRV</sequence>
<organism evidence="10 11">
    <name type="scientific">Cohaesibacter marisflavi</name>
    <dbReference type="NCBI Taxonomy" id="655353"/>
    <lineage>
        <taxon>Bacteria</taxon>
        <taxon>Pseudomonadati</taxon>
        <taxon>Pseudomonadota</taxon>
        <taxon>Alphaproteobacteria</taxon>
        <taxon>Hyphomicrobiales</taxon>
        <taxon>Cohaesibacteraceae</taxon>
    </lineage>
</organism>
<keyword evidence="11" id="KW-1185">Reference proteome</keyword>
<dbReference type="InterPro" id="IPR003762">
    <property type="entry name" value="Lara_isomerase"/>
</dbReference>
<feature type="binding site" evidence="6">
    <location>
        <position position="333"/>
    </location>
    <ligand>
        <name>Mn(2+)</name>
        <dbReference type="ChEBI" id="CHEBI:29035"/>
    </ligand>
</feature>
<dbReference type="STRING" id="655353.SAMN04488056_11688"/>
<dbReference type="PANTHER" id="PTHR38464:SF1">
    <property type="entry name" value="L-ARABINOSE ISOMERASE"/>
    <property type="match status" value="1"/>
</dbReference>
<dbReference type="InterPro" id="IPR038583">
    <property type="entry name" value="AraA_N_sf"/>
</dbReference>
<evidence type="ECO:0000313" key="11">
    <source>
        <dbReference type="Proteomes" id="UP000199236"/>
    </source>
</evidence>
<evidence type="ECO:0000256" key="4">
    <source>
        <dbReference type="ARBA" id="ARBA00023235"/>
    </source>
</evidence>
<keyword evidence="3 6" id="KW-0464">Manganese</keyword>
<dbReference type="Gene3D" id="3.40.50.10940">
    <property type="match status" value="1"/>
</dbReference>
<dbReference type="InterPro" id="IPR009015">
    <property type="entry name" value="Fucose_isomerase_N/cen_sf"/>
</dbReference>
<comment type="cofactor">
    <cofactor evidence="6">
        <name>Mn(2+)</name>
        <dbReference type="ChEBI" id="CHEBI:29035"/>
    </cofactor>
    <text evidence="6">Binds 1 Mn(2+) ion per subunit.</text>
</comment>
<dbReference type="GO" id="GO:0008733">
    <property type="term" value="F:L-arabinose isomerase activity"/>
    <property type="evidence" value="ECO:0007669"/>
    <property type="project" value="UniProtKB-UniRule"/>
</dbReference>